<keyword evidence="2" id="KW-1185">Reference proteome</keyword>
<dbReference type="Proteomes" id="UP000199452">
    <property type="component" value="Unassembled WGS sequence"/>
</dbReference>
<dbReference type="EMBL" id="FMYP01000012">
    <property type="protein sequence ID" value="SDB95559.1"/>
    <property type="molecule type" value="Genomic_DNA"/>
</dbReference>
<name>A0A1G6HMR6_9BACT</name>
<evidence type="ECO:0000313" key="1">
    <source>
        <dbReference type="EMBL" id="SDB95559.1"/>
    </source>
</evidence>
<sequence length="181" mass="21007">MDFARELKQKSLFEYLLFMYQVEDVIRACHFDRSAISKVALDRFGSLMGDQNQGVDWFLAMAEFMELEKIQQFGHLQHVKNLVNDLNQTHLRLTRSPKEDEYQGLYYEAESVLIELRRRGGENSNVVELSLIGIYGVWLLGLKGVTVSNETRQATEILTRFLALLSDLYNRIELGEKELPE</sequence>
<dbReference type="STRING" id="1640674.SAMN05216323_101221"/>
<accession>A0A1G6HMR6</accession>
<dbReference type="AlphaFoldDB" id="A0A1G6HMR6"/>
<protein>
    <submittedName>
        <fullName evidence="1">Uncharacterized protein</fullName>
    </submittedName>
</protein>
<gene>
    <name evidence="1" type="ORF">SAMN05216323_101221</name>
</gene>
<dbReference type="InterPro" id="IPR032574">
    <property type="entry name" value="DUF4924"/>
</dbReference>
<dbReference type="OrthoDB" id="1095125at2"/>
<proteinExistence type="predicted"/>
<organism evidence="1 2">
    <name type="scientific">Williamwhitmania taraxaci</name>
    <dbReference type="NCBI Taxonomy" id="1640674"/>
    <lineage>
        <taxon>Bacteria</taxon>
        <taxon>Pseudomonadati</taxon>
        <taxon>Bacteroidota</taxon>
        <taxon>Bacteroidia</taxon>
        <taxon>Bacteroidales</taxon>
        <taxon>Williamwhitmaniaceae</taxon>
        <taxon>Williamwhitmania</taxon>
    </lineage>
</organism>
<dbReference type="RefSeq" id="WP_092436442.1">
    <property type="nucleotide sequence ID" value="NZ_FMYP01000012.1"/>
</dbReference>
<reference evidence="1 2" key="1">
    <citation type="submission" date="2016-09" db="EMBL/GenBank/DDBJ databases">
        <authorList>
            <person name="Capua I."/>
            <person name="De Benedictis P."/>
            <person name="Joannis T."/>
            <person name="Lombin L.H."/>
            <person name="Cattoli G."/>
        </authorList>
    </citation>
    <scope>NUCLEOTIDE SEQUENCE [LARGE SCALE GENOMIC DNA]</scope>
    <source>
        <strain evidence="1 2">A7P-90m</strain>
    </source>
</reference>
<dbReference type="Pfam" id="PF16271">
    <property type="entry name" value="DUF4924"/>
    <property type="match status" value="1"/>
</dbReference>
<evidence type="ECO:0000313" key="2">
    <source>
        <dbReference type="Proteomes" id="UP000199452"/>
    </source>
</evidence>